<gene>
    <name evidence="15" type="ORF">IWA51_00335</name>
</gene>
<dbReference type="Pfam" id="PF00072">
    <property type="entry name" value="Response_reg"/>
    <property type="match status" value="1"/>
</dbReference>
<evidence type="ECO:0000256" key="3">
    <source>
        <dbReference type="ARBA" id="ARBA00022553"/>
    </source>
</evidence>
<dbReference type="PANTHER" id="PTHR43395:SF10">
    <property type="entry name" value="CHEMOTAXIS PROTEIN CHEA"/>
    <property type="match status" value="1"/>
</dbReference>
<organism evidence="15 16">
    <name type="scientific">Treponema peruense</name>
    <dbReference type="NCBI Taxonomy" id="2787628"/>
    <lineage>
        <taxon>Bacteria</taxon>
        <taxon>Pseudomonadati</taxon>
        <taxon>Spirochaetota</taxon>
        <taxon>Spirochaetia</taxon>
        <taxon>Spirochaetales</taxon>
        <taxon>Treponemataceae</taxon>
        <taxon>Treponema</taxon>
    </lineage>
</organism>
<evidence type="ECO:0000259" key="13">
    <source>
        <dbReference type="PROSITE" id="PS50851"/>
    </source>
</evidence>
<evidence type="ECO:0000256" key="6">
    <source>
        <dbReference type="ARBA" id="ARBA00022777"/>
    </source>
</evidence>
<dbReference type="Proteomes" id="UP000595224">
    <property type="component" value="Chromosome"/>
</dbReference>
<protein>
    <recommendedName>
        <fullName evidence="2">histidine kinase</fullName>
        <ecNumber evidence="2">2.7.13.3</ecNumber>
    </recommendedName>
</protein>
<keyword evidence="6" id="KW-0418">Kinase</keyword>
<dbReference type="EC" id="2.7.13.3" evidence="2"/>
<evidence type="ECO:0000259" key="11">
    <source>
        <dbReference type="PROSITE" id="PS50109"/>
    </source>
</evidence>
<feature type="modified residue" description="4-aspartylphosphate" evidence="10">
    <location>
        <position position="620"/>
    </location>
</feature>
<dbReference type="InterPro" id="IPR036890">
    <property type="entry name" value="HATPase_C_sf"/>
</dbReference>
<dbReference type="InterPro" id="IPR051315">
    <property type="entry name" value="Bact_Chemotaxis_CheA"/>
</dbReference>
<dbReference type="InterPro" id="IPR005467">
    <property type="entry name" value="His_kinase_dom"/>
</dbReference>
<dbReference type="InterPro" id="IPR036641">
    <property type="entry name" value="HPT_dom_sf"/>
</dbReference>
<evidence type="ECO:0000256" key="2">
    <source>
        <dbReference type="ARBA" id="ARBA00012438"/>
    </source>
</evidence>
<dbReference type="CDD" id="cd00088">
    <property type="entry name" value="HPT"/>
    <property type="match status" value="1"/>
</dbReference>
<dbReference type="GO" id="GO:0000155">
    <property type="term" value="F:phosphorelay sensor kinase activity"/>
    <property type="evidence" value="ECO:0007669"/>
    <property type="project" value="UniProtKB-ARBA"/>
</dbReference>
<dbReference type="Gene3D" id="2.30.30.40">
    <property type="entry name" value="SH3 Domains"/>
    <property type="match status" value="1"/>
</dbReference>
<name>A0A7T3RDH6_9SPIR</name>
<dbReference type="InterPro" id="IPR002545">
    <property type="entry name" value="CheW-lke_dom"/>
</dbReference>
<feature type="domain" description="CheW-like" evidence="13">
    <location>
        <begin position="417"/>
        <end position="552"/>
    </location>
</feature>
<dbReference type="InterPro" id="IPR004358">
    <property type="entry name" value="Sig_transdc_His_kin-like_C"/>
</dbReference>
<dbReference type="InterPro" id="IPR036061">
    <property type="entry name" value="CheW-like_dom_sf"/>
</dbReference>
<dbReference type="Pfam" id="PF01627">
    <property type="entry name" value="Hpt"/>
    <property type="match status" value="1"/>
</dbReference>
<dbReference type="InterPro" id="IPR003594">
    <property type="entry name" value="HATPase_dom"/>
</dbReference>
<dbReference type="PROSITE" id="PS50109">
    <property type="entry name" value="HIS_KIN"/>
    <property type="match status" value="1"/>
</dbReference>
<evidence type="ECO:0000259" key="12">
    <source>
        <dbReference type="PROSITE" id="PS50110"/>
    </source>
</evidence>
<proteinExistence type="predicted"/>
<dbReference type="InterPro" id="IPR008207">
    <property type="entry name" value="Sig_transdc_His_kin_Hpt_dom"/>
</dbReference>
<dbReference type="EMBL" id="CP064936">
    <property type="protein sequence ID" value="QQA01116.1"/>
    <property type="molecule type" value="Genomic_DNA"/>
</dbReference>
<dbReference type="SMART" id="SM00387">
    <property type="entry name" value="HATPase_c"/>
    <property type="match status" value="1"/>
</dbReference>
<dbReference type="SMART" id="SM00448">
    <property type="entry name" value="REC"/>
    <property type="match status" value="1"/>
</dbReference>
<dbReference type="SUPFAM" id="SSF47226">
    <property type="entry name" value="Histidine-containing phosphotransfer domain, HPT domain"/>
    <property type="match status" value="1"/>
</dbReference>
<evidence type="ECO:0000256" key="10">
    <source>
        <dbReference type="PROSITE-ProRule" id="PRU00169"/>
    </source>
</evidence>
<evidence type="ECO:0000259" key="14">
    <source>
        <dbReference type="PROSITE" id="PS50894"/>
    </source>
</evidence>
<dbReference type="PROSITE" id="PS50894">
    <property type="entry name" value="HPT"/>
    <property type="match status" value="1"/>
</dbReference>
<dbReference type="SUPFAM" id="SSF50341">
    <property type="entry name" value="CheW-like"/>
    <property type="match status" value="1"/>
</dbReference>
<evidence type="ECO:0000256" key="5">
    <source>
        <dbReference type="ARBA" id="ARBA00022741"/>
    </source>
</evidence>
<sequence>MKIDRSEFLNEYTDEAQELINKFSDSVRQLSKVNTDSELIELILRTLHTLKGTSRMMGFSSIEKVVNALEDVYKKIQSGNIVPDDNLTYICTGAANILGDCIAGIKKDSKEKVEKFEPLVKNLELASLGENFETDFFAGETDCSAQEDETDFSSVQTIRVGLGSVDSLVKCFDKIITNEFRLKNSVCKIEELSAAEQKYAQMFKTIKEDMNMLERQIFYTQEQIISMRMFPLDMIMRTLRHSAEEEATRIGKEIDFEIPSADISLDKLILEKLPGIIIHLVRNSIDHGIEPPQVREQLGKNKRGKISIEAKQVANRINIIVSDDGQGLDFDKIRKKAAALFPSRIEEISSMDEKSLQQFLFVSGFSTLEKQTSLSGRGVGLDGVRKEMDKLKGRIRIFSERGKGTSFELSLPMSLAAQSGLFFTASSKKFLVFSHYVSEVVSCCESKLIQLRNGTFLPLRNELLPVYDSSIFFGKADTQNSRKKSRSIVVVEYLGKRLGLLVDEVTNYITVLVKPLPPALKKFRAVQGVVFDEDYKIVPIIHIPDLMSRLNAIKDFEVKKIEVDNRKKEYSVLIVDDSHTTRQIEKMILETEGYAVCEASDGIEALEKLKSGSFDIVITDIKMPRMDGYILIENMRRLDATKNIPVIVISSVYEEDTKKRVAECGAQSYIVKSDFERGNLIMSVKELLNGI</sequence>
<dbReference type="PROSITE" id="PS50110">
    <property type="entry name" value="RESPONSE_REGULATORY"/>
    <property type="match status" value="1"/>
</dbReference>
<dbReference type="SUPFAM" id="SSF52172">
    <property type="entry name" value="CheY-like"/>
    <property type="match status" value="1"/>
</dbReference>
<dbReference type="Gene3D" id="1.20.120.160">
    <property type="entry name" value="HPT domain"/>
    <property type="match status" value="1"/>
</dbReference>
<feature type="domain" description="Histidine kinase" evidence="11">
    <location>
        <begin position="201"/>
        <end position="415"/>
    </location>
</feature>
<accession>A0A7T3RDH6</accession>
<evidence type="ECO:0000256" key="1">
    <source>
        <dbReference type="ARBA" id="ARBA00000085"/>
    </source>
</evidence>
<dbReference type="SMART" id="SM00073">
    <property type="entry name" value="HPT"/>
    <property type="match status" value="1"/>
</dbReference>
<dbReference type="Gene3D" id="3.30.565.10">
    <property type="entry name" value="Histidine kinase-like ATPase, C-terminal domain"/>
    <property type="match status" value="1"/>
</dbReference>
<feature type="modified residue" description="Phosphohistidine" evidence="9">
    <location>
        <position position="48"/>
    </location>
</feature>
<dbReference type="Gene3D" id="3.40.50.2300">
    <property type="match status" value="1"/>
</dbReference>
<dbReference type="FunFam" id="3.30.565.10:FF:000016">
    <property type="entry name" value="Chemotaxis protein CheA, putative"/>
    <property type="match status" value="1"/>
</dbReference>
<feature type="domain" description="HPt" evidence="14">
    <location>
        <begin position="1"/>
        <end position="105"/>
    </location>
</feature>
<keyword evidence="7" id="KW-0067">ATP-binding</keyword>
<evidence type="ECO:0000256" key="7">
    <source>
        <dbReference type="ARBA" id="ARBA00022840"/>
    </source>
</evidence>
<dbReference type="RefSeq" id="WP_198442708.1">
    <property type="nucleotide sequence ID" value="NZ_CBCSHE010000024.1"/>
</dbReference>
<comment type="catalytic activity">
    <reaction evidence="1">
        <text>ATP + protein L-histidine = ADP + protein N-phospho-L-histidine.</text>
        <dbReference type="EC" id="2.7.13.3"/>
    </reaction>
</comment>
<feature type="domain" description="Response regulatory" evidence="12">
    <location>
        <begin position="571"/>
        <end position="687"/>
    </location>
</feature>
<dbReference type="KEGG" id="tper:IWA51_00335"/>
<reference evidence="15 16" key="1">
    <citation type="submission" date="2020-11" db="EMBL/GenBank/DDBJ databases">
        <title>Treponema Peruensis nv. sp., first commensal Treponema isolated from human feces.</title>
        <authorList>
            <person name="Belkhou C."/>
            <person name="Raes J."/>
        </authorList>
    </citation>
    <scope>NUCLEOTIDE SEQUENCE [LARGE SCALE GENOMIC DNA]</scope>
    <source>
        <strain evidence="15 16">RCC2812</strain>
    </source>
</reference>
<evidence type="ECO:0000256" key="4">
    <source>
        <dbReference type="ARBA" id="ARBA00022679"/>
    </source>
</evidence>
<dbReference type="PANTHER" id="PTHR43395">
    <property type="entry name" value="SENSOR HISTIDINE KINASE CHEA"/>
    <property type="match status" value="1"/>
</dbReference>
<dbReference type="InterPro" id="IPR011006">
    <property type="entry name" value="CheY-like_superfamily"/>
</dbReference>
<evidence type="ECO:0000256" key="8">
    <source>
        <dbReference type="ARBA" id="ARBA00035100"/>
    </source>
</evidence>
<evidence type="ECO:0000313" key="16">
    <source>
        <dbReference type="Proteomes" id="UP000595224"/>
    </source>
</evidence>
<dbReference type="PRINTS" id="PR00344">
    <property type="entry name" value="BCTRLSENSOR"/>
</dbReference>
<dbReference type="SUPFAM" id="SSF55874">
    <property type="entry name" value="ATPase domain of HSP90 chaperone/DNA topoisomerase II/histidine kinase"/>
    <property type="match status" value="1"/>
</dbReference>
<dbReference type="SMART" id="SM00260">
    <property type="entry name" value="CheW"/>
    <property type="match status" value="1"/>
</dbReference>
<keyword evidence="3 10" id="KW-0597">Phosphoprotein</keyword>
<keyword evidence="5" id="KW-0547">Nucleotide-binding</keyword>
<dbReference type="PROSITE" id="PS50851">
    <property type="entry name" value="CHEW"/>
    <property type="match status" value="1"/>
</dbReference>
<evidence type="ECO:0000313" key="15">
    <source>
        <dbReference type="EMBL" id="QQA01116.1"/>
    </source>
</evidence>
<dbReference type="Pfam" id="PF01584">
    <property type="entry name" value="CheW"/>
    <property type="match status" value="1"/>
</dbReference>
<dbReference type="AlphaFoldDB" id="A0A7T3RDH6"/>
<dbReference type="GO" id="GO:0006935">
    <property type="term" value="P:chemotaxis"/>
    <property type="evidence" value="ECO:0007669"/>
    <property type="project" value="InterPro"/>
</dbReference>
<dbReference type="InterPro" id="IPR001789">
    <property type="entry name" value="Sig_transdc_resp-reg_receiver"/>
</dbReference>
<dbReference type="GO" id="GO:0005524">
    <property type="term" value="F:ATP binding"/>
    <property type="evidence" value="ECO:0007669"/>
    <property type="project" value="UniProtKB-KW"/>
</dbReference>
<keyword evidence="16" id="KW-1185">Reference proteome</keyword>
<dbReference type="Pfam" id="PF02518">
    <property type="entry name" value="HATPase_c"/>
    <property type="match status" value="1"/>
</dbReference>
<evidence type="ECO:0000256" key="9">
    <source>
        <dbReference type="PROSITE-ProRule" id="PRU00110"/>
    </source>
</evidence>
<keyword evidence="4" id="KW-0808">Transferase</keyword>
<comment type="function">
    <text evidence="8">Involved in the transmission of sensory signals from the chemoreceptors to the flagellar motors. CheA is autophosphorylated; it can transfer its phosphate group to either CheB or CheY.</text>
</comment>